<dbReference type="EMBL" id="BK015710">
    <property type="protein sequence ID" value="DAE21247.1"/>
    <property type="molecule type" value="Genomic_DNA"/>
</dbReference>
<evidence type="ECO:0000313" key="1">
    <source>
        <dbReference type="EMBL" id="DAE21247.1"/>
    </source>
</evidence>
<dbReference type="InterPro" id="IPR004195">
    <property type="entry name" value="Head_decoration_D"/>
</dbReference>
<protein>
    <submittedName>
        <fullName evidence="1">Head decoration protein, Viral protein.5A</fullName>
    </submittedName>
</protein>
<dbReference type="Pfam" id="PF02924">
    <property type="entry name" value="HDPD"/>
    <property type="match status" value="1"/>
</dbReference>
<organism evidence="1">
    <name type="scientific">Caudovirales sp. ctkvU4</name>
    <dbReference type="NCBI Taxonomy" id="2826783"/>
    <lineage>
        <taxon>Viruses</taxon>
        <taxon>Duplodnaviria</taxon>
        <taxon>Heunggongvirae</taxon>
        <taxon>Uroviricota</taxon>
        <taxon>Caudoviricetes</taxon>
    </lineage>
</organism>
<reference evidence="1" key="1">
    <citation type="journal article" date="2021" name="Proc. Natl. Acad. Sci. U.S.A.">
        <title>A Catalog of Tens of Thousands of Viruses from Human Metagenomes Reveals Hidden Associations with Chronic Diseases.</title>
        <authorList>
            <person name="Tisza M.J."/>
            <person name="Buck C.B."/>
        </authorList>
    </citation>
    <scope>NUCLEOTIDE SEQUENCE</scope>
    <source>
        <strain evidence="1">CtkvU4</strain>
    </source>
</reference>
<name>A0A8S5QPP8_9CAUD</name>
<accession>A0A8S5QPP8</accession>
<proteinExistence type="predicted"/>
<sequence>MAYIETNVMEFDNLIGGTAVTPLLANVTFTAAAGTTKRGTLLTEAAGKFAATAKAGIASAILAQDVVSESGGEVVATIFVRGEFNREALTVAAEDTAEAHEIELRKVGIYLTSVK</sequence>